<keyword evidence="2" id="KW-1133">Transmembrane helix</keyword>
<keyword evidence="2" id="KW-0812">Transmembrane</keyword>
<dbReference type="EMBL" id="GEBQ01005603">
    <property type="protein sequence ID" value="JAT34374.1"/>
    <property type="molecule type" value="Transcribed_RNA"/>
</dbReference>
<dbReference type="AlphaFoldDB" id="A0A1B6MEN4"/>
<feature type="transmembrane region" description="Helical" evidence="2">
    <location>
        <begin position="320"/>
        <end position="340"/>
    </location>
</feature>
<gene>
    <name evidence="4" type="ORF">g.23982</name>
</gene>
<evidence type="ECO:0000256" key="3">
    <source>
        <dbReference type="SAM" id="SignalP"/>
    </source>
</evidence>
<feature type="chain" id="PRO_5008588230" evidence="3">
    <location>
        <begin position="25"/>
        <end position="457"/>
    </location>
</feature>
<evidence type="ECO:0000313" key="4">
    <source>
        <dbReference type="EMBL" id="JAT34374.1"/>
    </source>
</evidence>
<feature type="region of interest" description="Disordered" evidence="1">
    <location>
        <begin position="434"/>
        <end position="457"/>
    </location>
</feature>
<keyword evidence="2" id="KW-0472">Membrane</keyword>
<accession>A0A1B6MEN4</accession>
<protein>
    <submittedName>
        <fullName evidence="4">Uncharacterized protein</fullName>
    </submittedName>
</protein>
<keyword evidence="3" id="KW-0732">Signal</keyword>
<evidence type="ECO:0000256" key="2">
    <source>
        <dbReference type="SAM" id="Phobius"/>
    </source>
</evidence>
<feature type="region of interest" description="Disordered" evidence="1">
    <location>
        <begin position="384"/>
        <end position="410"/>
    </location>
</feature>
<organism evidence="4">
    <name type="scientific">Graphocephala atropunctata</name>
    <dbReference type="NCBI Taxonomy" id="36148"/>
    <lineage>
        <taxon>Eukaryota</taxon>
        <taxon>Metazoa</taxon>
        <taxon>Ecdysozoa</taxon>
        <taxon>Arthropoda</taxon>
        <taxon>Hexapoda</taxon>
        <taxon>Insecta</taxon>
        <taxon>Pterygota</taxon>
        <taxon>Neoptera</taxon>
        <taxon>Paraneoptera</taxon>
        <taxon>Hemiptera</taxon>
        <taxon>Auchenorrhyncha</taxon>
        <taxon>Membracoidea</taxon>
        <taxon>Cicadellidae</taxon>
        <taxon>Cicadellinae</taxon>
        <taxon>Cicadellini</taxon>
        <taxon>Graphocephala</taxon>
    </lineage>
</organism>
<sequence length="457" mass="52668">MHKRKVYILKLILMTVVHLNLIHGSDLSLNLKNICQISSERYPDEDHNLSEILQTYKTCLQKLDHYAGPEKNVLLKQLINKLDCFKEDLKQLYYEGNLKYEDVKLVENMEHELQNKGERHSRFGNAQTSPIKCNIARQIRSTVKHIVPLVVTGTTSEKRRACQGILKLNKGGNITQTDIPTPKLDSNKEPKELTVPLNLTSTSTFKVDSPDAENVLTQYYKVVMKCLTLTTEHKIQVFKFNKRFYDWLTQAVLPHLKDDRCYPAFGGVLRIVETMRENDFVPKNATANFIFYRQKSLGMKEEEKRIKEEHPGKIIHSSSFYFVLITLLLFMCLPISFLAWRKNKCSWCCENDTASGGDSSTEVFYYPIEQSPSVSLDLEDAISEPPYSHKSSESTEKMESAGRSRQRGGDDSQFYKMMFEEESTLVGLPMKRQWFGKDSSSSSKELKSPGKRQKKTW</sequence>
<evidence type="ECO:0000256" key="1">
    <source>
        <dbReference type="SAM" id="MobiDB-lite"/>
    </source>
</evidence>
<proteinExistence type="predicted"/>
<feature type="signal peptide" evidence="3">
    <location>
        <begin position="1"/>
        <end position="24"/>
    </location>
</feature>
<reference evidence="4" key="1">
    <citation type="submission" date="2015-11" db="EMBL/GenBank/DDBJ databases">
        <title>De novo transcriptome assembly of four potential Pierce s Disease insect vectors from Arizona vineyards.</title>
        <authorList>
            <person name="Tassone E.E."/>
        </authorList>
    </citation>
    <scope>NUCLEOTIDE SEQUENCE</scope>
</reference>
<feature type="compositionally biased region" description="Basic and acidic residues" evidence="1">
    <location>
        <begin position="390"/>
        <end position="410"/>
    </location>
</feature>
<name>A0A1B6MEN4_9HEMI</name>